<feature type="chain" id="PRO_5031095388" evidence="1">
    <location>
        <begin position="32"/>
        <end position="247"/>
    </location>
</feature>
<dbReference type="AlphaFoldDB" id="A0A7X5LP00"/>
<reference evidence="2 3" key="1">
    <citation type="submission" date="2020-01" db="EMBL/GenBank/DDBJ databases">
        <authorList>
            <person name="Chen J."/>
            <person name="Zhu S."/>
            <person name="Yang J."/>
        </authorList>
    </citation>
    <scope>NUCLEOTIDE SEQUENCE [LARGE SCALE GENOMIC DNA]</scope>
    <source>
        <strain evidence="2 3">345S023</strain>
    </source>
</reference>
<dbReference type="RefSeq" id="WP_163088060.1">
    <property type="nucleotide sequence ID" value="NZ_JAAAWN010000031.1"/>
</dbReference>
<sequence>MNKSFQNRVMRASKLFVAATFVWAATGSVFAADEQSSGTSITPYEAVYSAFKWGSEVGEARIKLEEISDNQYSLTYGSKVSKFFLSDKRHEHSIFKVADGQLIPQEYHYSRTGTGPDKQLDVIFNEENGKIMVAEGETFDFAGQYDNQIYRIDLAKRLADGETHIDYQFINYRGELREYGVEVLEREALTLPFGQLNTIKVKLIRDSKTRETFAWFAPNLDYALVRLQQFKDGDEQGDIKLKSFQLL</sequence>
<keyword evidence="3" id="KW-1185">Reference proteome</keyword>
<dbReference type="InterPro" id="IPR021457">
    <property type="entry name" value="DUF3108"/>
</dbReference>
<feature type="signal peptide" evidence="1">
    <location>
        <begin position="1"/>
        <end position="31"/>
    </location>
</feature>
<keyword evidence="1" id="KW-0732">Signal</keyword>
<name>A0A7X5LP00_9ALTE</name>
<gene>
    <name evidence="2" type="ORF">GTH32_17165</name>
</gene>
<proteinExistence type="predicted"/>
<evidence type="ECO:0000313" key="3">
    <source>
        <dbReference type="Proteomes" id="UP000470213"/>
    </source>
</evidence>
<comment type="caution">
    <text evidence="2">The sequence shown here is derived from an EMBL/GenBank/DDBJ whole genome shotgun (WGS) entry which is preliminary data.</text>
</comment>
<evidence type="ECO:0000256" key="1">
    <source>
        <dbReference type="SAM" id="SignalP"/>
    </source>
</evidence>
<accession>A0A7X5LP00</accession>
<protein>
    <submittedName>
        <fullName evidence="2">DUF3108 domain-containing protein</fullName>
    </submittedName>
</protein>
<organism evidence="2 3">
    <name type="scientific">Alteromonas profundi</name>
    <dbReference type="NCBI Taxonomy" id="2696062"/>
    <lineage>
        <taxon>Bacteria</taxon>
        <taxon>Pseudomonadati</taxon>
        <taxon>Pseudomonadota</taxon>
        <taxon>Gammaproteobacteria</taxon>
        <taxon>Alteromonadales</taxon>
        <taxon>Alteromonadaceae</taxon>
        <taxon>Alteromonas/Salinimonas group</taxon>
        <taxon>Alteromonas</taxon>
    </lineage>
</organism>
<dbReference type="EMBL" id="JAAAWN010000031">
    <property type="protein sequence ID" value="NDV92900.1"/>
    <property type="molecule type" value="Genomic_DNA"/>
</dbReference>
<dbReference type="Pfam" id="PF11306">
    <property type="entry name" value="DUF3108"/>
    <property type="match status" value="1"/>
</dbReference>
<evidence type="ECO:0000313" key="2">
    <source>
        <dbReference type="EMBL" id="NDV92900.1"/>
    </source>
</evidence>
<dbReference type="Proteomes" id="UP000470213">
    <property type="component" value="Unassembled WGS sequence"/>
</dbReference>